<dbReference type="PANTHER" id="PTHR46252:SF3">
    <property type="entry name" value="KIELIN_CHORDIN-LIKE PROTEIN"/>
    <property type="match status" value="1"/>
</dbReference>
<evidence type="ECO:0000313" key="4">
    <source>
        <dbReference type="Proteomes" id="UP000001554"/>
    </source>
</evidence>
<name>C3YAQ1_BRAFL</name>
<dbReference type="GeneID" id="118415851"/>
<proteinExistence type="predicted"/>
<accession>C3YAQ1</accession>
<protein>
    <submittedName>
        <fullName evidence="5">Uncharacterized protein LOC118415851</fullName>
    </submittedName>
</protein>
<gene>
    <name evidence="5" type="primary">LOC118415851</name>
    <name evidence="3" type="ORF">BRAFLDRAFT_82431</name>
</gene>
<evidence type="ECO:0000313" key="3">
    <source>
        <dbReference type="EMBL" id="EEN62799.1"/>
    </source>
</evidence>
<dbReference type="AlphaFoldDB" id="C3YAQ1"/>
<dbReference type="InParanoid" id="C3YAQ1"/>
<dbReference type="RefSeq" id="XP_035676601.1">
    <property type="nucleotide sequence ID" value="XM_035820708.1"/>
</dbReference>
<evidence type="ECO:0000313" key="5">
    <source>
        <dbReference type="RefSeq" id="XP_035676601.1"/>
    </source>
</evidence>
<dbReference type="OMA" id="MTCALRI"/>
<reference evidence="5" key="3">
    <citation type="submission" date="2025-04" db="UniProtKB">
        <authorList>
            <consortium name="RefSeq"/>
        </authorList>
    </citation>
    <scope>IDENTIFICATION</scope>
    <source>
        <strain evidence="5">S238N-H82</strain>
        <tissue evidence="5">Testes</tissue>
    </source>
</reference>
<dbReference type="GO" id="GO:0045202">
    <property type="term" value="C:synapse"/>
    <property type="evidence" value="ECO:0007669"/>
    <property type="project" value="UniProtKB-SubCell"/>
</dbReference>
<keyword evidence="2" id="KW-0732">Signal</keyword>
<feature type="region of interest" description="Disordered" evidence="1">
    <location>
        <begin position="159"/>
        <end position="188"/>
    </location>
</feature>
<feature type="compositionally biased region" description="Low complexity" evidence="1">
    <location>
        <begin position="167"/>
        <end position="188"/>
    </location>
</feature>
<feature type="chain" id="PRO_5044729160" evidence="2">
    <location>
        <begin position="21"/>
        <end position="188"/>
    </location>
</feature>
<dbReference type="EMBL" id="GG666494">
    <property type="protein sequence ID" value="EEN62799.1"/>
    <property type="molecule type" value="Genomic_DNA"/>
</dbReference>
<dbReference type="InterPro" id="IPR042979">
    <property type="entry name" value="VWC2/VWC2L"/>
</dbReference>
<dbReference type="STRING" id="7739.C3YAQ1"/>
<dbReference type="GO" id="GO:0005615">
    <property type="term" value="C:extracellular space"/>
    <property type="evidence" value="ECO:0000318"/>
    <property type="project" value="GO_Central"/>
</dbReference>
<dbReference type="PANTHER" id="PTHR46252">
    <property type="entry name" value="BRORIN FAMILY MEMBER"/>
    <property type="match status" value="1"/>
</dbReference>
<dbReference type="OrthoDB" id="10068079at2759"/>
<reference evidence="4" key="2">
    <citation type="journal article" date="2020" name="Nat. Ecol. Evol.">
        <title>Deeply conserved synteny resolves early events in vertebrate evolution.</title>
        <authorList>
            <person name="Simakov O."/>
            <person name="Marletaz F."/>
            <person name="Yue J.X."/>
            <person name="O'Connell B."/>
            <person name="Jenkins J."/>
            <person name="Brandt A."/>
            <person name="Calef R."/>
            <person name="Tung C.H."/>
            <person name="Huang T.K."/>
            <person name="Schmutz J."/>
            <person name="Satoh N."/>
            <person name="Yu J.K."/>
            <person name="Putnam N.H."/>
            <person name="Green R.E."/>
            <person name="Rokhsar D.S."/>
        </authorList>
    </citation>
    <scope>NUCLEOTIDE SEQUENCE [LARGE SCALE GENOMIC DNA]</scope>
    <source>
        <strain evidence="4">S238N-H82</strain>
    </source>
</reference>
<sequence length="188" mass="19911">MASPVAVLSVVLLVACAAHGARLSRQFQGEVSPDDGCVVGGVTYPIGAVIPDDNPCQWCHCSGHHGPQLFCVYVKSDGVSRTCLQPNYPPPCADAVYTEGDQCCPGYWTCPNGPNCSIGGQIVSPGQSIDMGDGMTCSCEGNGGWSHWQAQYWPSCITTTRPPPTTTTPRPTITTPRPTPTTTTPTYY</sequence>
<dbReference type="GO" id="GO:0030514">
    <property type="term" value="P:negative regulation of BMP signaling pathway"/>
    <property type="evidence" value="ECO:0000318"/>
    <property type="project" value="GO_Central"/>
</dbReference>
<feature type="signal peptide" evidence="2">
    <location>
        <begin position="1"/>
        <end position="20"/>
    </location>
</feature>
<evidence type="ECO:0000256" key="2">
    <source>
        <dbReference type="SAM" id="SignalP"/>
    </source>
</evidence>
<reference evidence="3" key="1">
    <citation type="journal article" date="2008" name="Nature">
        <title>The amphioxus genome and the evolution of the chordate karyotype.</title>
        <authorList>
            <consortium name="US DOE Joint Genome Institute (JGI-PGF)"/>
            <person name="Putnam N.H."/>
            <person name="Butts T."/>
            <person name="Ferrier D.E.K."/>
            <person name="Furlong R.F."/>
            <person name="Hellsten U."/>
            <person name="Kawashima T."/>
            <person name="Robinson-Rechavi M."/>
            <person name="Shoguchi E."/>
            <person name="Terry A."/>
            <person name="Yu J.-K."/>
            <person name="Benito-Gutierrez E.L."/>
            <person name="Dubchak I."/>
            <person name="Garcia-Fernandez J."/>
            <person name="Gibson-Brown J.J."/>
            <person name="Grigoriev I.V."/>
            <person name="Horton A.C."/>
            <person name="de Jong P.J."/>
            <person name="Jurka J."/>
            <person name="Kapitonov V.V."/>
            <person name="Kohara Y."/>
            <person name="Kuroki Y."/>
            <person name="Lindquist E."/>
            <person name="Lucas S."/>
            <person name="Osoegawa K."/>
            <person name="Pennacchio L.A."/>
            <person name="Salamov A.A."/>
            <person name="Satou Y."/>
            <person name="Sauka-Spengler T."/>
            <person name="Schmutz J."/>
            <person name="Shin-I T."/>
            <person name="Toyoda A."/>
            <person name="Bronner-Fraser M."/>
            <person name="Fujiyama A."/>
            <person name="Holland L.Z."/>
            <person name="Holland P.W.H."/>
            <person name="Satoh N."/>
            <person name="Rokhsar D.S."/>
        </authorList>
    </citation>
    <scope>NUCLEOTIDE SEQUENCE [LARGE SCALE GENOMIC DNA]</scope>
    <source>
        <strain evidence="3">S238N-H82</strain>
        <tissue evidence="3">Testes</tissue>
    </source>
</reference>
<dbReference type="KEGG" id="bfo:118415851"/>
<organism>
    <name type="scientific">Branchiostoma floridae</name>
    <name type="common">Florida lancelet</name>
    <name type="synonym">Amphioxus</name>
    <dbReference type="NCBI Taxonomy" id="7739"/>
    <lineage>
        <taxon>Eukaryota</taxon>
        <taxon>Metazoa</taxon>
        <taxon>Chordata</taxon>
        <taxon>Cephalochordata</taxon>
        <taxon>Leptocardii</taxon>
        <taxon>Amphioxiformes</taxon>
        <taxon>Branchiostomatidae</taxon>
        <taxon>Branchiostoma</taxon>
    </lineage>
</organism>
<dbReference type="Proteomes" id="UP000001554">
    <property type="component" value="Chromosome 5"/>
</dbReference>
<dbReference type="GO" id="GO:0032281">
    <property type="term" value="C:AMPA glutamate receptor complex"/>
    <property type="evidence" value="ECO:0000318"/>
    <property type="project" value="GO_Central"/>
</dbReference>
<keyword evidence="4" id="KW-1185">Reference proteome</keyword>
<evidence type="ECO:0000256" key="1">
    <source>
        <dbReference type="SAM" id="MobiDB-lite"/>
    </source>
</evidence>